<dbReference type="EMBL" id="SNSC02000014">
    <property type="protein sequence ID" value="TID18406.1"/>
    <property type="molecule type" value="Genomic_DNA"/>
</dbReference>
<dbReference type="InterPro" id="IPR038883">
    <property type="entry name" value="AN11006-like"/>
</dbReference>
<sequence>MSRTSERPTYASVLREGPQLEKSKLPNTSNFAGAALVVPPVLDCGYQFAFPRLPPVPYFNFKRLPAEIRNEIYRLALTFTIIHPEDPSWITVHDARARGGRIQNYLYLANQRVPTLGLMTVNRQIHKEAAAFLYKNHLHFEYEFSFGLFLKQIGRNIVLVENIEIEDFNMDEDSAFDGTFGPPKGISKDEVFALLSKANSLRSLKFPKLVFTNGYHTYDVSTRGGYFNGRETARLVFVALRGWIQAMHDERRDWKTPLSLTKHESVRMAFEIFSNRDFENHYNSKDFNDEIARLLENPDGCWMGSLDSEATILWTGYDRADWSPVRERRMNWEQQIEEDRRIGVLLSTTRSLRRYQHLG</sequence>
<gene>
    <name evidence="1" type="ORF">E6O75_ATG06482</name>
</gene>
<dbReference type="Proteomes" id="UP000298493">
    <property type="component" value="Unassembled WGS sequence"/>
</dbReference>
<comment type="caution">
    <text evidence="1">The sequence shown here is derived from an EMBL/GenBank/DDBJ whole genome shotgun (WGS) entry which is preliminary data.</text>
</comment>
<dbReference type="PANTHER" id="PTHR42085:SF1">
    <property type="entry name" value="F-BOX DOMAIN-CONTAINING PROTEIN"/>
    <property type="match status" value="1"/>
</dbReference>
<dbReference type="PANTHER" id="PTHR42085">
    <property type="entry name" value="F-BOX DOMAIN-CONTAINING PROTEIN"/>
    <property type="match status" value="1"/>
</dbReference>
<name>A0A4Z1PAB5_9PEZI</name>
<organism evidence="1 2">
    <name type="scientific">Venturia nashicola</name>
    <dbReference type="NCBI Taxonomy" id="86259"/>
    <lineage>
        <taxon>Eukaryota</taxon>
        <taxon>Fungi</taxon>
        <taxon>Dikarya</taxon>
        <taxon>Ascomycota</taxon>
        <taxon>Pezizomycotina</taxon>
        <taxon>Dothideomycetes</taxon>
        <taxon>Pleosporomycetidae</taxon>
        <taxon>Venturiales</taxon>
        <taxon>Venturiaceae</taxon>
        <taxon>Venturia</taxon>
    </lineage>
</organism>
<dbReference type="AlphaFoldDB" id="A0A4Z1PAB5"/>
<keyword evidence="2" id="KW-1185">Reference proteome</keyword>
<evidence type="ECO:0000313" key="1">
    <source>
        <dbReference type="EMBL" id="TID18406.1"/>
    </source>
</evidence>
<dbReference type="OrthoDB" id="62952at2759"/>
<protein>
    <submittedName>
        <fullName evidence="1">Uncharacterized protein</fullName>
    </submittedName>
</protein>
<evidence type="ECO:0000313" key="2">
    <source>
        <dbReference type="Proteomes" id="UP000298493"/>
    </source>
</evidence>
<accession>A0A4Z1PAB5</accession>
<proteinExistence type="predicted"/>
<reference evidence="1 2" key="1">
    <citation type="submission" date="2019-04" db="EMBL/GenBank/DDBJ databases">
        <title>High contiguity whole genome sequence and gene annotation resource for two Venturia nashicola isolates.</title>
        <authorList>
            <person name="Prokchorchik M."/>
            <person name="Won K."/>
            <person name="Lee Y."/>
            <person name="Choi E.D."/>
            <person name="Segonzac C."/>
            <person name="Sohn K.H."/>
        </authorList>
    </citation>
    <scope>NUCLEOTIDE SEQUENCE [LARGE SCALE GENOMIC DNA]</scope>
    <source>
        <strain evidence="1 2">PRI2</strain>
    </source>
</reference>